<evidence type="ECO:0000313" key="3">
    <source>
        <dbReference type="Proteomes" id="UP001374803"/>
    </source>
</evidence>
<protein>
    <submittedName>
        <fullName evidence="2">AAA family ATPase</fullName>
    </submittedName>
</protein>
<dbReference type="EMBL" id="CP089983">
    <property type="protein sequence ID" value="WXB09198.1"/>
    <property type="molecule type" value="Genomic_DNA"/>
</dbReference>
<dbReference type="CDD" id="cd00009">
    <property type="entry name" value="AAA"/>
    <property type="match status" value="1"/>
</dbReference>
<dbReference type="InterPro" id="IPR003593">
    <property type="entry name" value="AAA+_ATPase"/>
</dbReference>
<evidence type="ECO:0000259" key="1">
    <source>
        <dbReference type="SMART" id="SM00382"/>
    </source>
</evidence>
<dbReference type="InterPro" id="IPR050764">
    <property type="entry name" value="CbbQ/NirQ/NorQ/GpvN"/>
</dbReference>
<dbReference type="Gene3D" id="1.10.8.80">
    <property type="entry name" value="Magnesium chelatase subunit I, C-Terminal domain"/>
    <property type="match status" value="1"/>
</dbReference>
<dbReference type="SMART" id="SM00382">
    <property type="entry name" value="AAA"/>
    <property type="match status" value="1"/>
</dbReference>
<dbReference type="PANTHER" id="PTHR42759:SF1">
    <property type="entry name" value="MAGNESIUM-CHELATASE SUBUNIT CHLD"/>
    <property type="match status" value="1"/>
</dbReference>
<dbReference type="Pfam" id="PF17863">
    <property type="entry name" value="AAA_lid_2"/>
    <property type="match status" value="1"/>
</dbReference>
<dbReference type="PANTHER" id="PTHR42759">
    <property type="entry name" value="MOXR FAMILY PROTEIN"/>
    <property type="match status" value="1"/>
</dbReference>
<sequence length="352" mass="37872">MSPGSLDDVALLEKAAQASAHLKRAVGERVVGQEEVIDLMLVALLARGHALLVGVPGLAKTLLVASLAEALDLSFGRVQFTPDLLPADITGTDVLQEEEDGAGQLRRRVRFLPGPIFCHLVLADEINRTPPKTQAALLQAMQERRVTVGTKTHVLPDPFQVFATRNPIEQEGTYPLPEAQLDRFLLEIHIDYPSEVEEREIARKTTSAEIGSVPRVLLADDVRALQSLVPRIPVTDEAVELAVALGRATRPVKSDGSKLKGGGGVPEVGEFVRFGAGPRGSQALVLAAKARAALRGEAAADVDDVRALIVPVLRHRLVLSYRAEADGVRDVDVLERVAAHVARRHGTEVAPR</sequence>
<feature type="domain" description="AAA+ ATPase" evidence="1">
    <location>
        <begin position="46"/>
        <end position="194"/>
    </location>
</feature>
<dbReference type="SUPFAM" id="SSF52540">
    <property type="entry name" value="P-loop containing nucleoside triphosphate hydrolases"/>
    <property type="match status" value="1"/>
</dbReference>
<evidence type="ECO:0000313" key="2">
    <source>
        <dbReference type="EMBL" id="WXB09198.1"/>
    </source>
</evidence>
<dbReference type="Proteomes" id="UP001374803">
    <property type="component" value="Chromosome"/>
</dbReference>
<dbReference type="Pfam" id="PF07726">
    <property type="entry name" value="AAA_3"/>
    <property type="match status" value="1"/>
</dbReference>
<name>A0ABZ2LE28_9BACT</name>
<dbReference type="InterPro" id="IPR011703">
    <property type="entry name" value="ATPase_AAA-3"/>
</dbReference>
<reference evidence="2" key="1">
    <citation type="submission" date="2021-12" db="EMBL/GenBank/DDBJ databases">
        <title>Discovery of the Pendulisporaceae a myxobacterial family with distinct sporulation behavior and unique specialized metabolism.</title>
        <authorList>
            <person name="Garcia R."/>
            <person name="Popoff A."/>
            <person name="Bader C.D."/>
            <person name="Loehr J."/>
            <person name="Walesch S."/>
            <person name="Walt C."/>
            <person name="Boldt J."/>
            <person name="Bunk B."/>
            <person name="Haeckl F.J.F.P.J."/>
            <person name="Gunesch A.P."/>
            <person name="Birkelbach J."/>
            <person name="Nuebel U."/>
            <person name="Pietschmann T."/>
            <person name="Bach T."/>
            <person name="Mueller R."/>
        </authorList>
    </citation>
    <scope>NUCLEOTIDE SEQUENCE</scope>
    <source>
        <strain evidence="2">MSr11367</strain>
    </source>
</reference>
<keyword evidence="3" id="KW-1185">Reference proteome</keyword>
<dbReference type="InterPro" id="IPR041628">
    <property type="entry name" value="ChlI/MoxR_AAA_lid"/>
</dbReference>
<gene>
    <name evidence="2" type="ORF">LVJ94_18425</name>
</gene>
<proteinExistence type="predicted"/>
<dbReference type="PIRSF" id="PIRSF002849">
    <property type="entry name" value="AAA_ATPase_chaperone_MoxR_prd"/>
    <property type="match status" value="1"/>
</dbReference>
<organism evidence="2 3">
    <name type="scientific">Pendulispora rubella</name>
    <dbReference type="NCBI Taxonomy" id="2741070"/>
    <lineage>
        <taxon>Bacteria</taxon>
        <taxon>Pseudomonadati</taxon>
        <taxon>Myxococcota</taxon>
        <taxon>Myxococcia</taxon>
        <taxon>Myxococcales</taxon>
        <taxon>Sorangiineae</taxon>
        <taxon>Pendulisporaceae</taxon>
        <taxon>Pendulispora</taxon>
    </lineage>
</organism>
<dbReference type="InterPro" id="IPR027417">
    <property type="entry name" value="P-loop_NTPase"/>
</dbReference>
<dbReference type="RefSeq" id="WP_394838869.1">
    <property type="nucleotide sequence ID" value="NZ_CP089929.1"/>
</dbReference>
<dbReference type="Gene3D" id="3.40.50.300">
    <property type="entry name" value="P-loop containing nucleotide triphosphate hydrolases"/>
    <property type="match status" value="1"/>
</dbReference>
<accession>A0ABZ2LE28</accession>